<sequence length="299" mass="33298">MLISLDLALVNTQSNGSRLMRPPAQDSSPRPLQPQQEEAIMYGSTQVLEASHSPGADDLLAAYARLGEAPRQMNANCSLCSLRALCFASCLGEDELPRLERVVSQWRMIHRGDYLFRVGDKFHSLYTLRSGSFKTVAGHEDGLEHVSDFILPGETLGLGAIGSGQYDCDAIALEDSAVCIIPFASLESLCHDVRSVQHHLNQTLSREIVRSSRQMVLLSGMTAERRVASFLVDFSRRLLERGYAARSFTLRMTREEIGSYLGIKLETVSRTFSRFQREGLMRVDGKQIEIFDPEALAQI</sequence>
<dbReference type="CDD" id="cd00038">
    <property type="entry name" value="CAP_ED"/>
    <property type="match status" value="1"/>
</dbReference>
<keyword evidence="2" id="KW-0238">DNA-binding</keyword>
<dbReference type="Pfam" id="PF13545">
    <property type="entry name" value="HTH_Crp_2"/>
    <property type="match status" value="1"/>
</dbReference>
<dbReference type="GO" id="GO:0003677">
    <property type="term" value="F:DNA binding"/>
    <property type="evidence" value="ECO:0007669"/>
    <property type="project" value="UniProtKB-KW"/>
</dbReference>
<keyword evidence="1" id="KW-0805">Transcription regulation</keyword>
<evidence type="ECO:0000259" key="4">
    <source>
        <dbReference type="PROSITE" id="PS50042"/>
    </source>
</evidence>
<evidence type="ECO:0000256" key="1">
    <source>
        <dbReference type="ARBA" id="ARBA00023015"/>
    </source>
</evidence>
<dbReference type="PANTHER" id="PTHR24567:SF75">
    <property type="entry name" value="FUMARATE AND NITRATE REDUCTION REGULATORY PROTEIN"/>
    <property type="match status" value="1"/>
</dbReference>
<dbReference type="SMART" id="SM00100">
    <property type="entry name" value="cNMP"/>
    <property type="match status" value="1"/>
</dbReference>
<dbReference type="AlphaFoldDB" id="A0AAE9L3E9"/>
<feature type="domain" description="Cyclic nucleotide-binding" evidence="4">
    <location>
        <begin position="87"/>
        <end position="161"/>
    </location>
</feature>
<reference evidence="6" key="1">
    <citation type="journal article" date="2022" name="Microbiol. Resour. Announc.">
        <title>Genome Sequence of Cupriavidus campinensis Strain G5, a Member of a Bacterial Consortium Capable of Polyethylene Degradation.</title>
        <authorList>
            <person name="Schneider B."/>
            <person name="Pfeiffer F."/>
            <person name="Dyall-Smith M."/>
            <person name="Kunte H.J."/>
        </authorList>
    </citation>
    <scope>NUCLEOTIDE SEQUENCE</scope>
    <source>
        <strain evidence="6">G5</strain>
    </source>
</reference>
<feature type="domain" description="HTH crp-type" evidence="5">
    <location>
        <begin position="221"/>
        <end position="294"/>
    </location>
</feature>
<dbReference type="PANTHER" id="PTHR24567">
    <property type="entry name" value="CRP FAMILY TRANSCRIPTIONAL REGULATORY PROTEIN"/>
    <property type="match status" value="1"/>
</dbReference>
<dbReference type="GO" id="GO:0003700">
    <property type="term" value="F:DNA-binding transcription factor activity"/>
    <property type="evidence" value="ECO:0007669"/>
    <property type="project" value="TreeGrafter"/>
</dbReference>
<dbReference type="SUPFAM" id="SSF51206">
    <property type="entry name" value="cAMP-binding domain-like"/>
    <property type="match status" value="1"/>
</dbReference>
<accession>A0AAE9L3E9</accession>
<dbReference type="PRINTS" id="PR00034">
    <property type="entry name" value="HTHCRP"/>
</dbReference>
<evidence type="ECO:0000313" key="6">
    <source>
        <dbReference type="EMBL" id="URF05294.1"/>
    </source>
</evidence>
<dbReference type="InterPro" id="IPR012318">
    <property type="entry name" value="HTH_CRP"/>
</dbReference>
<organism evidence="6 7">
    <name type="scientific">Cupriavidus campinensis</name>
    <dbReference type="NCBI Taxonomy" id="151783"/>
    <lineage>
        <taxon>Bacteria</taxon>
        <taxon>Pseudomonadati</taxon>
        <taxon>Pseudomonadota</taxon>
        <taxon>Betaproteobacteria</taxon>
        <taxon>Burkholderiales</taxon>
        <taxon>Burkholderiaceae</taxon>
        <taxon>Cupriavidus</taxon>
    </lineage>
</organism>
<dbReference type="EMBL" id="CP097330">
    <property type="protein sequence ID" value="URF05294.1"/>
    <property type="molecule type" value="Genomic_DNA"/>
</dbReference>
<dbReference type="InterPro" id="IPR000595">
    <property type="entry name" value="cNMP-bd_dom"/>
</dbReference>
<gene>
    <name evidence="6" type="ORF">M5D45_05605</name>
</gene>
<evidence type="ECO:0000259" key="5">
    <source>
        <dbReference type="PROSITE" id="PS51063"/>
    </source>
</evidence>
<dbReference type="Pfam" id="PF00027">
    <property type="entry name" value="cNMP_binding"/>
    <property type="match status" value="1"/>
</dbReference>
<dbReference type="InterPro" id="IPR036388">
    <property type="entry name" value="WH-like_DNA-bd_sf"/>
</dbReference>
<proteinExistence type="predicted"/>
<evidence type="ECO:0000256" key="2">
    <source>
        <dbReference type="ARBA" id="ARBA00023125"/>
    </source>
</evidence>
<dbReference type="Proteomes" id="UP001056132">
    <property type="component" value="Chromosome 1"/>
</dbReference>
<name>A0AAE9L3E9_9BURK</name>
<protein>
    <submittedName>
        <fullName evidence="6">Helix-turn-helix domain-containing protein</fullName>
    </submittedName>
</protein>
<dbReference type="InterPro" id="IPR036390">
    <property type="entry name" value="WH_DNA-bd_sf"/>
</dbReference>
<reference evidence="6" key="2">
    <citation type="submission" date="2022-05" db="EMBL/GenBank/DDBJ databases">
        <authorList>
            <person name="Kunte H.-J."/>
        </authorList>
    </citation>
    <scope>NUCLEOTIDE SEQUENCE</scope>
    <source>
        <strain evidence="6">G5</strain>
    </source>
</reference>
<evidence type="ECO:0000256" key="3">
    <source>
        <dbReference type="ARBA" id="ARBA00023163"/>
    </source>
</evidence>
<keyword evidence="3" id="KW-0804">Transcription</keyword>
<dbReference type="GO" id="GO:0005829">
    <property type="term" value="C:cytosol"/>
    <property type="evidence" value="ECO:0007669"/>
    <property type="project" value="TreeGrafter"/>
</dbReference>
<evidence type="ECO:0000313" key="7">
    <source>
        <dbReference type="Proteomes" id="UP001056132"/>
    </source>
</evidence>
<dbReference type="SMART" id="SM00419">
    <property type="entry name" value="HTH_CRP"/>
    <property type="match status" value="1"/>
</dbReference>
<dbReference type="PROSITE" id="PS50042">
    <property type="entry name" value="CNMP_BINDING_3"/>
    <property type="match status" value="1"/>
</dbReference>
<dbReference type="Gene3D" id="1.10.10.10">
    <property type="entry name" value="Winged helix-like DNA-binding domain superfamily/Winged helix DNA-binding domain"/>
    <property type="match status" value="1"/>
</dbReference>
<dbReference type="FunFam" id="1.10.10.10:FF:000028">
    <property type="entry name" value="Fumarate/nitrate reduction transcriptional regulator Fnr"/>
    <property type="match status" value="1"/>
</dbReference>
<dbReference type="InterPro" id="IPR014710">
    <property type="entry name" value="RmlC-like_jellyroll"/>
</dbReference>
<dbReference type="PROSITE" id="PS51063">
    <property type="entry name" value="HTH_CRP_2"/>
    <property type="match status" value="1"/>
</dbReference>
<dbReference type="InterPro" id="IPR050397">
    <property type="entry name" value="Env_Response_Regulators"/>
</dbReference>
<dbReference type="InterPro" id="IPR018490">
    <property type="entry name" value="cNMP-bd_dom_sf"/>
</dbReference>
<dbReference type="SUPFAM" id="SSF46785">
    <property type="entry name" value="Winged helix' DNA-binding domain"/>
    <property type="match status" value="1"/>
</dbReference>
<dbReference type="Gene3D" id="2.60.120.10">
    <property type="entry name" value="Jelly Rolls"/>
    <property type="match status" value="1"/>
</dbReference>
<dbReference type="KEGG" id="ccam:M5D45_05605"/>
<dbReference type="CDD" id="cd00092">
    <property type="entry name" value="HTH_CRP"/>
    <property type="match status" value="1"/>
</dbReference>